<dbReference type="AlphaFoldDB" id="A0A5C5VGD8"/>
<gene>
    <name evidence="1" type="ORF">KOR34_19530</name>
</gene>
<sequence>MSESTDPIIHEALGAQQRIRSEIAENGVYPGLDFNAFDRRLLVSADSLAFCLDTDRSTIRRWAKQGVMPAPLKVGGRVLWDAERVREWIGEGCPGCDPA</sequence>
<proteinExistence type="predicted"/>
<organism evidence="1 2">
    <name type="scientific">Posidoniimonas corsicana</name>
    <dbReference type="NCBI Taxonomy" id="1938618"/>
    <lineage>
        <taxon>Bacteria</taxon>
        <taxon>Pseudomonadati</taxon>
        <taxon>Planctomycetota</taxon>
        <taxon>Planctomycetia</taxon>
        <taxon>Pirellulales</taxon>
        <taxon>Lacipirellulaceae</taxon>
        <taxon>Posidoniimonas</taxon>
    </lineage>
</organism>
<name>A0A5C5VGD8_9BACT</name>
<dbReference type="InterPro" id="IPR009061">
    <property type="entry name" value="DNA-bd_dom_put_sf"/>
</dbReference>
<dbReference type="EMBL" id="SIHJ01000001">
    <property type="protein sequence ID" value="TWT37007.1"/>
    <property type="molecule type" value="Genomic_DNA"/>
</dbReference>
<keyword evidence="2" id="KW-1185">Reference proteome</keyword>
<dbReference type="Proteomes" id="UP000316714">
    <property type="component" value="Unassembled WGS sequence"/>
</dbReference>
<dbReference type="RefSeq" id="WP_197531286.1">
    <property type="nucleotide sequence ID" value="NZ_SIHJ01000001.1"/>
</dbReference>
<reference evidence="1 2" key="1">
    <citation type="submission" date="2019-02" db="EMBL/GenBank/DDBJ databases">
        <title>Deep-cultivation of Planctomycetes and their phenomic and genomic characterization uncovers novel biology.</title>
        <authorList>
            <person name="Wiegand S."/>
            <person name="Jogler M."/>
            <person name="Boedeker C."/>
            <person name="Pinto D."/>
            <person name="Vollmers J."/>
            <person name="Rivas-Marin E."/>
            <person name="Kohn T."/>
            <person name="Peeters S.H."/>
            <person name="Heuer A."/>
            <person name="Rast P."/>
            <person name="Oberbeckmann S."/>
            <person name="Bunk B."/>
            <person name="Jeske O."/>
            <person name="Meyerdierks A."/>
            <person name="Storesund J.E."/>
            <person name="Kallscheuer N."/>
            <person name="Luecker S."/>
            <person name="Lage O.M."/>
            <person name="Pohl T."/>
            <person name="Merkel B.J."/>
            <person name="Hornburger P."/>
            <person name="Mueller R.-W."/>
            <person name="Bruemmer F."/>
            <person name="Labrenz M."/>
            <person name="Spormann A.M."/>
            <person name="Op Den Camp H."/>
            <person name="Overmann J."/>
            <person name="Amann R."/>
            <person name="Jetten M.S.M."/>
            <person name="Mascher T."/>
            <person name="Medema M.H."/>
            <person name="Devos D.P."/>
            <person name="Kaster A.-K."/>
            <person name="Ovreas L."/>
            <person name="Rohde M."/>
            <person name="Galperin M.Y."/>
            <person name="Jogler C."/>
        </authorList>
    </citation>
    <scope>NUCLEOTIDE SEQUENCE [LARGE SCALE GENOMIC DNA]</scope>
    <source>
        <strain evidence="1 2">KOR34</strain>
    </source>
</reference>
<dbReference type="Gene3D" id="1.10.238.160">
    <property type="match status" value="1"/>
</dbReference>
<accession>A0A5C5VGD8</accession>
<dbReference type="SUPFAM" id="SSF46955">
    <property type="entry name" value="Putative DNA-binding domain"/>
    <property type="match status" value="1"/>
</dbReference>
<protein>
    <recommendedName>
        <fullName evidence="3">Helix-turn-helix domain protein</fullName>
    </recommendedName>
</protein>
<evidence type="ECO:0008006" key="3">
    <source>
        <dbReference type="Google" id="ProtNLM"/>
    </source>
</evidence>
<evidence type="ECO:0000313" key="2">
    <source>
        <dbReference type="Proteomes" id="UP000316714"/>
    </source>
</evidence>
<comment type="caution">
    <text evidence="1">The sequence shown here is derived from an EMBL/GenBank/DDBJ whole genome shotgun (WGS) entry which is preliminary data.</text>
</comment>
<evidence type="ECO:0000313" key="1">
    <source>
        <dbReference type="EMBL" id="TWT37007.1"/>
    </source>
</evidence>